<evidence type="ECO:0000256" key="2">
    <source>
        <dbReference type="ARBA" id="ARBA00008392"/>
    </source>
</evidence>
<dbReference type="InterPro" id="IPR001917">
    <property type="entry name" value="Aminotrans_II_pyridoxalP_BS"/>
</dbReference>
<evidence type="ECO:0000256" key="5">
    <source>
        <dbReference type="ARBA" id="ARBA00022898"/>
    </source>
</evidence>
<evidence type="ECO:0000256" key="3">
    <source>
        <dbReference type="ARBA" id="ARBA00013220"/>
    </source>
</evidence>
<evidence type="ECO:0000313" key="12">
    <source>
        <dbReference type="Proteomes" id="UP001176961"/>
    </source>
</evidence>
<dbReference type="Gene3D" id="3.90.1150.10">
    <property type="entry name" value="Aspartate Aminotransferase, domain 1"/>
    <property type="match status" value="1"/>
</dbReference>
<dbReference type="EMBL" id="CATQJL010000001">
    <property type="protein sequence ID" value="CAJ0590634.1"/>
    <property type="molecule type" value="Genomic_DNA"/>
</dbReference>
<dbReference type="PANTHER" id="PTHR13693">
    <property type="entry name" value="CLASS II AMINOTRANSFERASE/8-AMINO-7-OXONONANOATE SYNTHASE"/>
    <property type="match status" value="1"/>
</dbReference>
<comment type="caution">
    <text evidence="11">The sequence shown here is derived from an EMBL/GenBank/DDBJ whole genome shotgun (WGS) entry which is preliminary data.</text>
</comment>
<keyword evidence="4" id="KW-0808">Transferase</keyword>
<feature type="domain" description="Aminotransferase class I/classII large" evidence="10">
    <location>
        <begin position="160"/>
        <end position="518"/>
    </location>
</feature>
<evidence type="ECO:0000313" key="11">
    <source>
        <dbReference type="EMBL" id="CAJ0590634.1"/>
    </source>
</evidence>
<evidence type="ECO:0000256" key="4">
    <source>
        <dbReference type="ARBA" id="ARBA00022679"/>
    </source>
</evidence>
<keyword evidence="6" id="KW-0012">Acyltransferase</keyword>
<evidence type="ECO:0000256" key="6">
    <source>
        <dbReference type="ARBA" id="ARBA00023315"/>
    </source>
</evidence>
<feature type="transmembrane region" description="Helical" evidence="9">
    <location>
        <begin position="60"/>
        <end position="79"/>
    </location>
</feature>
<dbReference type="PANTHER" id="PTHR13693:SF3">
    <property type="entry name" value="LD36009P"/>
    <property type="match status" value="1"/>
</dbReference>
<protein>
    <recommendedName>
        <fullName evidence="3">serine C-palmitoyltransferase</fullName>
        <ecNumber evidence="3">2.3.1.50</ecNumber>
    </recommendedName>
</protein>
<dbReference type="InterPro" id="IPR004839">
    <property type="entry name" value="Aminotransferase_I/II_large"/>
</dbReference>
<dbReference type="InterPro" id="IPR050087">
    <property type="entry name" value="AON_synthase_class-II"/>
</dbReference>
<evidence type="ECO:0000256" key="1">
    <source>
        <dbReference type="ARBA" id="ARBA00001933"/>
    </source>
</evidence>
<reference evidence="11" key="1">
    <citation type="submission" date="2023-07" db="EMBL/GenBank/DDBJ databases">
        <authorList>
            <consortium name="CYATHOMIX"/>
        </authorList>
    </citation>
    <scope>NUCLEOTIDE SEQUENCE</scope>
    <source>
        <strain evidence="11">N/A</strain>
    </source>
</reference>
<dbReference type="GO" id="GO:0046513">
    <property type="term" value="P:ceramide biosynthetic process"/>
    <property type="evidence" value="ECO:0007669"/>
    <property type="project" value="TreeGrafter"/>
</dbReference>
<dbReference type="InterPro" id="IPR015424">
    <property type="entry name" value="PyrdxlP-dep_Trfase"/>
</dbReference>
<sequence length="543" mass="61260">MLKCTRQDQHINAEHKDDVSSNQDEGGELPAIEPIPVAQKKRICGTRTERPKNEFEQKGSFFKLLVYLHWTCILLLAYVREILRRWGLEVDYANKERKEQRDFTPLYSDFESLFERYIFMTVRDLYERPIVTAPGPTVNLLDRTSDDHNWTFKYTGTQTNVINVVSYNYLGFANSSGPCAEAAMAKIEEQGLALCTTVHERGKSSTQRRLEKLIAEFFGVDDAIAFSMGFATNSMNVPCLVDRHSLIVSDQHNHASLVLGCRLSGAMIEVFKHNDMESLEKTIRDAITYGNPKTHQPYKKILIVVEGMYSMEGSICNLPAIIALKRKYKAYLYIDEAHSVGSLGSTGRGVVEYWGCNPNDVDIRMGTFTKSFGASGGFIAGTKEVIDHLRVNSPTGLYSSPMSPPVAQQVITSMSIIMGKEGTDDGVRRIKQLARNARYFRLRLKQMGFIVYGSDDSPIVPVMLYHPEYGVYGREMFARGVGIVVISFPAVRMTEIRCRFCLSAAHTKEMLDKVLDAISEVGDLTGTKLSSRRHLYKNVKIKW</sequence>
<evidence type="ECO:0000256" key="8">
    <source>
        <dbReference type="RuleBase" id="RU003693"/>
    </source>
</evidence>
<comment type="catalytic activity">
    <reaction evidence="7">
        <text>L-serine + hexadecanoyl-CoA + H(+) = 3-oxosphinganine + CO2 + CoA</text>
        <dbReference type="Rhea" id="RHEA:14761"/>
        <dbReference type="ChEBI" id="CHEBI:15378"/>
        <dbReference type="ChEBI" id="CHEBI:16526"/>
        <dbReference type="ChEBI" id="CHEBI:33384"/>
        <dbReference type="ChEBI" id="CHEBI:57287"/>
        <dbReference type="ChEBI" id="CHEBI:57379"/>
        <dbReference type="ChEBI" id="CHEBI:58299"/>
        <dbReference type="EC" id="2.3.1.50"/>
    </reaction>
</comment>
<dbReference type="PROSITE" id="PS00599">
    <property type="entry name" value="AA_TRANSFER_CLASS_2"/>
    <property type="match status" value="1"/>
</dbReference>
<keyword evidence="9" id="KW-0472">Membrane</keyword>
<dbReference type="AlphaFoldDB" id="A0AA36GFS1"/>
<dbReference type="Pfam" id="PF00155">
    <property type="entry name" value="Aminotran_1_2"/>
    <property type="match status" value="1"/>
</dbReference>
<dbReference type="GO" id="GO:0017059">
    <property type="term" value="C:serine palmitoyltransferase complex"/>
    <property type="evidence" value="ECO:0007669"/>
    <property type="project" value="TreeGrafter"/>
</dbReference>
<dbReference type="Proteomes" id="UP001176961">
    <property type="component" value="Unassembled WGS sequence"/>
</dbReference>
<evidence type="ECO:0000256" key="9">
    <source>
        <dbReference type="SAM" id="Phobius"/>
    </source>
</evidence>
<dbReference type="InterPro" id="IPR015422">
    <property type="entry name" value="PyrdxlP-dep_Trfase_small"/>
</dbReference>
<gene>
    <name evidence="11" type="ORF">CYNAS_LOCUS2617</name>
</gene>
<evidence type="ECO:0000256" key="7">
    <source>
        <dbReference type="ARBA" id="ARBA00048528"/>
    </source>
</evidence>
<proteinExistence type="inferred from homology"/>
<dbReference type="SUPFAM" id="SSF53383">
    <property type="entry name" value="PLP-dependent transferases"/>
    <property type="match status" value="1"/>
</dbReference>
<dbReference type="GO" id="GO:0004758">
    <property type="term" value="F:serine C-palmitoyltransferase activity"/>
    <property type="evidence" value="ECO:0007669"/>
    <property type="project" value="UniProtKB-EC"/>
</dbReference>
<dbReference type="Gene3D" id="3.40.640.10">
    <property type="entry name" value="Type I PLP-dependent aspartate aminotransferase-like (Major domain)"/>
    <property type="match status" value="1"/>
</dbReference>
<keyword evidence="9" id="KW-0812">Transmembrane</keyword>
<dbReference type="GO" id="GO:0016020">
    <property type="term" value="C:membrane"/>
    <property type="evidence" value="ECO:0007669"/>
    <property type="project" value="GOC"/>
</dbReference>
<dbReference type="InterPro" id="IPR015421">
    <property type="entry name" value="PyrdxlP-dep_Trfase_major"/>
</dbReference>
<keyword evidence="9" id="KW-1133">Transmembrane helix</keyword>
<dbReference type="CDD" id="cd06454">
    <property type="entry name" value="KBL_like"/>
    <property type="match status" value="1"/>
</dbReference>
<evidence type="ECO:0000259" key="10">
    <source>
        <dbReference type="Pfam" id="PF00155"/>
    </source>
</evidence>
<dbReference type="GO" id="GO:0030170">
    <property type="term" value="F:pyridoxal phosphate binding"/>
    <property type="evidence" value="ECO:0007669"/>
    <property type="project" value="InterPro"/>
</dbReference>
<keyword evidence="5 8" id="KW-0663">Pyridoxal phosphate</keyword>
<dbReference type="GO" id="GO:0046512">
    <property type="term" value="P:sphingosine biosynthetic process"/>
    <property type="evidence" value="ECO:0007669"/>
    <property type="project" value="TreeGrafter"/>
</dbReference>
<name>A0AA36GFS1_CYLNA</name>
<dbReference type="EC" id="2.3.1.50" evidence="3"/>
<comment type="cofactor">
    <cofactor evidence="1 8">
        <name>pyridoxal 5'-phosphate</name>
        <dbReference type="ChEBI" id="CHEBI:597326"/>
    </cofactor>
</comment>
<organism evidence="11 12">
    <name type="scientific">Cylicocyclus nassatus</name>
    <name type="common">Nematode worm</name>
    <dbReference type="NCBI Taxonomy" id="53992"/>
    <lineage>
        <taxon>Eukaryota</taxon>
        <taxon>Metazoa</taxon>
        <taxon>Ecdysozoa</taxon>
        <taxon>Nematoda</taxon>
        <taxon>Chromadorea</taxon>
        <taxon>Rhabditida</taxon>
        <taxon>Rhabditina</taxon>
        <taxon>Rhabditomorpha</taxon>
        <taxon>Strongyloidea</taxon>
        <taxon>Strongylidae</taxon>
        <taxon>Cylicocyclus</taxon>
    </lineage>
</organism>
<keyword evidence="12" id="KW-1185">Reference proteome</keyword>
<accession>A0AA36GFS1</accession>
<comment type="similarity">
    <text evidence="2 8">Belongs to the class-II pyridoxal-phosphate-dependent aminotransferase family.</text>
</comment>